<keyword evidence="4 9" id="KW-0349">Heme</keyword>
<dbReference type="OrthoDB" id="3945418at2759"/>
<dbReference type="Gene3D" id="1.10.630.10">
    <property type="entry name" value="Cytochrome P450"/>
    <property type="match status" value="1"/>
</dbReference>
<keyword evidence="10" id="KW-1133">Transmembrane helix</keyword>
<evidence type="ECO:0000256" key="8">
    <source>
        <dbReference type="ARBA" id="ARBA00023033"/>
    </source>
</evidence>
<evidence type="ECO:0000256" key="4">
    <source>
        <dbReference type="ARBA" id="ARBA00022617"/>
    </source>
</evidence>
<protein>
    <recommendedName>
        <fullName evidence="13">Cytochrome P450</fullName>
    </recommendedName>
</protein>
<dbReference type="GO" id="GO:0005506">
    <property type="term" value="F:iron ion binding"/>
    <property type="evidence" value="ECO:0007669"/>
    <property type="project" value="InterPro"/>
</dbReference>
<accession>S8ECB6</accession>
<keyword evidence="7 9" id="KW-0408">Iron</keyword>
<evidence type="ECO:0000256" key="10">
    <source>
        <dbReference type="SAM" id="Phobius"/>
    </source>
</evidence>
<evidence type="ECO:0000256" key="6">
    <source>
        <dbReference type="ARBA" id="ARBA00023002"/>
    </source>
</evidence>
<comment type="similarity">
    <text evidence="3">Belongs to the cytochrome P450 family.</text>
</comment>
<dbReference type="InterPro" id="IPR002401">
    <property type="entry name" value="Cyt_P450_E_grp-I"/>
</dbReference>
<dbReference type="GO" id="GO:0016705">
    <property type="term" value="F:oxidoreductase activity, acting on paired donors, with incorporation or reduction of molecular oxygen"/>
    <property type="evidence" value="ECO:0007669"/>
    <property type="project" value="InterPro"/>
</dbReference>
<dbReference type="AlphaFoldDB" id="S8ECB6"/>
<evidence type="ECO:0000313" key="11">
    <source>
        <dbReference type="EMBL" id="EPT00864.1"/>
    </source>
</evidence>
<keyword evidence="12" id="KW-1185">Reference proteome</keyword>
<dbReference type="PANTHER" id="PTHR24305:SF166">
    <property type="entry name" value="CYTOCHROME P450 12A4, MITOCHONDRIAL-RELATED"/>
    <property type="match status" value="1"/>
</dbReference>
<feature type="binding site" description="axial binding residue" evidence="9">
    <location>
        <position position="485"/>
    </location>
    <ligand>
        <name>heme</name>
        <dbReference type="ChEBI" id="CHEBI:30413"/>
    </ligand>
    <ligandPart>
        <name>Fe</name>
        <dbReference type="ChEBI" id="CHEBI:18248"/>
    </ligandPart>
</feature>
<dbReference type="PRINTS" id="PR00385">
    <property type="entry name" value="P450"/>
</dbReference>
<dbReference type="STRING" id="743788.S8ECB6"/>
<dbReference type="PRINTS" id="PR00463">
    <property type="entry name" value="EP450I"/>
</dbReference>
<dbReference type="GO" id="GO:0004497">
    <property type="term" value="F:monooxygenase activity"/>
    <property type="evidence" value="ECO:0007669"/>
    <property type="project" value="UniProtKB-KW"/>
</dbReference>
<dbReference type="eggNOG" id="KOG0158">
    <property type="taxonomic scope" value="Eukaryota"/>
</dbReference>
<evidence type="ECO:0000313" key="12">
    <source>
        <dbReference type="Proteomes" id="UP000015241"/>
    </source>
</evidence>
<keyword evidence="5 9" id="KW-0479">Metal-binding</keyword>
<reference evidence="11 12" key="1">
    <citation type="journal article" date="2012" name="Science">
        <title>The Paleozoic origin of enzymatic lignin decomposition reconstructed from 31 fungal genomes.</title>
        <authorList>
            <person name="Floudas D."/>
            <person name="Binder M."/>
            <person name="Riley R."/>
            <person name="Barry K."/>
            <person name="Blanchette R.A."/>
            <person name="Henrissat B."/>
            <person name="Martinez A.T."/>
            <person name="Otillar R."/>
            <person name="Spatafora J.W."/>
            <person name="Yadav J.S."/>
            <person name="Aerts A."/>
            <person name="Benoit I."/>
            <person name="Boyd A."/>
            <person name="Carlson A."/>
            <person name="Copeland A."/>
            <person name="Coutinho P.M."/>
            <person name="de Vries R.P."/>
            <person name="Ferreira P."/>
            <person name="Findley K."/>
            <person name="Foster B."/>
            <person name="Gaskell J."/>
            <person name="Glotzer D."/>
            <person name="Gorecki P."/>
            <person name="Heitman J."/>
            <person name="Hesse C."/>
            <person name="Hori C."/>
            <person name="Igarashi K."/>
            <person name="Jurgens J.A."/>
            <person name="Kallen N."/>
            <person name="Kersten P."/>
            <person name="Kohler A."/>
            <person name="Kuees U."/>
            <person name="Kumar T.K.A."/>
            <person name="Kuo A."/>
            <person name="LaButti K."/>
            <person name="Larrondo L.F."/>
            <person name="Lindquist E."/>
            <person name="Ling A."/>
            <person name="Lombard V."/>
            <person name="Lucas S."/>
            <person name="Lundell T."/>
            <person name="Martin R."/>
            <person name="McLaughlin D.J."/>
            <person name="Morgenstern I."/>
            <person name="Morin E."/>
            <person name="Murat C."/>
            <person name="Nagy L.G."/>
            <person name="Nolan M."/>
            <person name="Ohm R.A."/>
            <person name="Patyshakuliyeva A."/>
            <person name="Rokas A."/>
            <person name="Ruiz-Duenas F.J."/>
            <person name="Sabat G."/>
            <person name="Salamov A."/>
            <person name="Samejima M."/>
            <person name="Schmutz J."/>
            <person name="Slot J.C."/>
            <person name="St John F."/>
            <person name="Stenlid J."/>
            <person name="Sun H."/>
            <person name="Sun S."/>
            <person name="Syed K."/>
            <person name="Tsang A."/>
            <person name="Wiebenga A."/>
            <person name="Young D."/>
            <person name="Pisabarro A."/>
            <person name="Eastwood D.C."/>
            <person name="Martin F."/>
            <person name="Cullen D."/>
            <person name="Grigoriev I.V."/>
            <person name="Hibbett D.S."/>
        </authorList>
    </citation>
    <scope>NUCLEOTIDE SEQUENCE</scope>
    <source>
        <strain evidence="12">FP-58527</strain>
    </source>
</reference>
<evidence type="ECO:0000256" key="7">
    <source>
        <dbReference type="ARBA" id="ARBA00023004"/>
    </source>
</evidence>
<keyword evidence="10" id="KW-0812">Transmembrane</keyword>
<comment type="cofactor">
    <cofactor evidence="1 9">
        <name>heme</name>
        <dbReference type="ChEBI" id="CHEBI:30413"/>
    </cofactor>
</comment>
<gene>
    <name evidence="11" type="ORF">FOMPIDRAFT_47141</name>
</gene>
<dbReference type="InterPro" id="IPR036396">
    <property type="entry name" value="Cyt_P450_sf"/>
</dbReference>
<dbReference type="InParanoid" id="S8ECB6"/>
<name>S8ECB6_FOMSC</name>
<keyword evidence="8" id="KW-0503">Monooxygenase</keyword>
<evidence type="ECO:0000256" key="1">
    <source>
        <dbReference type="ARBA" id="ARBA00001971"/>
    </source>
</evidence>
<evidence type="ECO:0000256" key="9">
    <source>
        <dbReference type="PIRSR" id="PIRSR602401-1"/>
    </source>
</evidence>
<dbReference type="Pfam" id="PF00067">
    <property type="entry name" value="p450"/>
    <property type="match status" value="1"/>
</dbReference>
<evidence type="ECO:0000256" key="2">
    <source>
        <dbReference type="ARBA" id="ARBA00005179"/>
    </source>
</evidence>
<evidence type="ECO:0000256" key="5">
    <source>
        <dbReference type="ARBA" id="ARBA00022723"/>
    </source>
</evidence>
<dbReference type="GO" id="GO:0020037">
    <property type="term" value="F:heme binding"/>
    <property type="evidence" value="ECO:0007669"/>
    <property type="project" value="InterPro"/>
</dbReference>
<dbReference type="Proteomes" id="UP000015241">
    <property type="component" value="Unassembled WGS sequence"/>
</dbReference>
<evidence type="ECO:0008006" key="13">
    <source>
        <dbReference type="Google" id="ProtNLM"/>
    </source>
</evidence>
<comment type="pathway">
    <text evidence="2">Secondary metabolite biosynthesis.</text>
</comment>
<sequence length="544" mass="60081">MDATKTLSSALEFATPLSISRSLSNTSISTFLLLALSSSVFYLAAHAFYQSFFSPLAALPGPWYAAISDFWLITHVVRFRQCRAVQDLFDTYGPVVRVGPNKVIFCDATAMRSVYCIHKFDKSSYYKSLLTNNNDHAMTTLPHAEHAARRKAYSSHYIPSNLALFQAELQNLCLKVVDILGGAPSGAPVDCLDLLRHLMVDIIGTTVFGRFPGSLDNWAKNVQDPLATAVYDFPKRGIMRSAVPTWAWNLVCRIPNMRLRQICDSDRIMAQFVAGRLYEVRANLQAGPVGGEVDAGKKPLLQRMLLHRVFATNECMPDTDIISEGMGHLIAGVDTSSTTLSYLLWELSHRVDIAQRLQAELDEAMPDRAVIPDAVTLTKLPYLNAFIKEGLRLYGAAPSLLERVVPSTSQSGADEGFDLLGYAVPAGTIVSTQAWSMHRDASVFPSPETFLPERWLHVEGVEGEEERLALMTQHMMPFGAGARMCGGHALAQLVMRMAIAAVARNLNISADVTHTNERSMEMRDAFVLFPAAKECKLSFDARKN</sequence>
<keyword evidence="10" id="KW-0472">Membrane</keyword>
<proteinExistence type="inferred from homology"/>
<dbReference type="HOGENOM" id="CLU_001570_14_2_1"/>
<dbReference type="EMBL" id="KE504146">
    <property type="protein sequence ID" value="EPT00864.1"/>
    <property type="molecule type" value="Genomic_DNA"/>
</dbReference>
<dbReference type="InterPro" id="IPR001128">
    <property type="entry name" value="Cyt_P450"/>
</dbReference>
<evidence type="ECO:0000256" key="3">
    <source>
        <dbReference type="ARBA" id="ARBA00010617"/>
    </source>
</evidence>
<dbReference type="PANTHER" id="PTHR24305">
    <property type="entry name" value="CYTOCHROME P450"/>
    <property type="match status" value="1"/>
</dbReference>
<dbReference type="SUPFAM" id="SSF48264">
    <property type="entry name" value="Cytochrome P450"/>
    <property type="match status" value="1"/>
</dbReference>
<feature type="transmembrane region" description="Helical" evidence="10">
    <location>
        <begin position="28"/>
        <end position="49"/>
    </location>
</feature>
<dbReference type="InterPro" id="IPR050121">
    <property type="entry name" value="Cytochrome_P450_monoxygenase"/>
</dbReference>
<organism evidence="11 12">
    <name type="scientific">Fomitopsis schrenkii</name>
    <name type="common">Brown rot fungus</name>
    <dbReference type="NCBI Taxonomy" id="2126942"/>
    <lineage>
        <taxon>Eukaryota</taxon>
        <taxon>Fungi</taxon>
        <taxon>Dikarya</taxon>
        <taxon>Basidiomycota</taxon>
        <taxon>Agaricomycotina</taxon>
        <taxon>Agaricomycetes</taxon>
        <taxon>Polyporales</taxon>
        <taxon>Fomitopsis</taxon>
    </lineage>
</organism>
<keyword evidence="6" id="KW-0560">Oxidoreductase</keyword>